<dbReference type="Gene3D" id="3.60.15.10">
    <property type="entry name" value="Ribonuclease Z/Hydroxyacylglutathione hydrolase-like"/>
    <property type="match status" value="2"/>
</dbReference>
<evidence type="ECO:0000256" key="1">
    <source>
        <dbReference type="ARBA" id="ARBA00004514"/>
    </source>
</evidence>
<evidence type="ECO:0000259" key="7">
    <source>
        <dbReference type="Pfam" id="PF00753"/>
    </source>
</evidence>
<comment type="subcellular location">
    <subcellularLocation>
        <location evidence="1">Cytoplasm</location>
        <location evidence="1">Cytosol</location>
    </subcellularLocation>
</comment>
<dbReference type="EMBL" id="CAJEWN010001238">
    <property type="protein sequence ID" value="CAD2195708.1"/>
    <property type="molecule type" value="Genomic_DNA"/>
</dbReference>
<protein>
    <recommendedName>
        <fullName evidence="3">Metallo-beta-lactamase domain-containing protein 1</fullName>
    </recommendedName>
    <alternativeName>
        <fullName evidence="4">Endoribonuclease MBLAC1</fullName>
    </alternativeName>
</protein>
<dbReference type="AlphaFoldDB" id="A0A6V7X8W5"/>
<organism evidence="8 9">
    <name type="scientific">Meloidogyne enterolobii</name>
    <name type="common">Root-knot nematode worm</name>
    <name type="synonym">Meloidogyne mayaguensis</name>
    <dbReference type="NCBI Taxonomy" id="390850"/>
    <lineage>
        <taxon>Eukaryota</taxon>
        <taxon>Metazoa</taxon>
        <taxon>Ecdysozoa</taxon>
        <taxon>Nematoda</taxon>
        <taxon>Chromadorea</taxon>
        <taxon>Rhabditida</taxon>
        <taxon>Tylenchina</taxon>
        <taxon>Tylenchomorpha</taxon>
        <taxon>Tylenchoidea</taxon>
        <taxon>Meloidogynidae</taxon>
        <taxon>Meloidogyninae</taxon>
        <taxon>Meloidogyne</taxon>
    </lineage>
</organism>
<dbReference type="GO" id="GO:0005829">
    <property type="term" value="C:cytosol"/>
    <property type="evidence" value="ECO:0007669"/>
    <property type="project" value="UniProtKB-SubCell"/>
</dbReference>
<evidence type="ECO:0000256" key="6">
    <source>
        <dbReference type="ARBA" id="ARBA00045869"/>
    </source>
</evidence>
<gene>
    <name evidence="8" type="ORF">MENT_LOCUS48817</name>
</gene>
<reference evidence="8 9" key="1">
    <citation type="submission" date="2020-08" db="EMBL/GenBank/DDBJ databases">
        <authorList>
            <person name="Koutsovoulos G."/>
            <person name="Danchin GJ E."/>
        </authorList>
    </citation>
    <scope>NUCLEOTIDE SEQUENCE [LARGE SCALE GENOMIC DNA]</scope>
</reference>
<evidence type="ECO:0000313" key="9">
    <source>
        <dbReference type="Proteomes" id="UP000580250"/>
    </source>
</evidence>
<dbReference type="Proteomes" id="UP000580250">
    <property type="component" value="Unassembled WGS sequence"/>
</dbReference>
<evidence type="ECO:0000313" key="8">
    <source>
        <dbReference type="EMBL" id="CAD2195708.1"/>
    </source>
</evidence>
<sequence length="439" mass="50064">MSALESSNKISQNPIILQDLNFKISQIIIGNVQLDLHPKKENLPFCLNNFDFVGAKCSVTLIEKIGEDFKMIVDCASPFEKELLFEALQLNGINELSQVTHLVITHWHIDHCGLINLFKNAKLITPENINLKDFNQIFEIPKNINFNKYSGHSCADLIVCINLNKNNLNISGLVDKKYFLKEKENFNILICGDIFEFENDWLGEEIWKSSSLLPDRQSIARWLCWNKSDFIIPGHGPGFSILDKEYTSQGPFESDKIPISPQKSKIEIKELLQFNVSIKENPSLSIYIYLIKSINLNILVNTGGIEQRNYLIKENLSPSSINFVIISCPGEHFCGNLADFPTSTIFMCTDIAVPGPFYATFDHHFTFLDENGQISVWRDLRTDSNDKCVLSILVDREGEGRNYDFIGVRIDEYLLTRFGLNEENVLTRKTFGEIPKCTC</sequence>
<dbReference type="OrthoDB" id="10250730at2759"/>
<comment type="catalytic activity">
    <reaction evidence="5">
        <text>a ribonucleotidyl-ribonucleotide-RNA + H2O = a 3'-end ribonucleotide-RNA + a 5'-end 5'-phospho-ribonucleoside-RNA + H(+)</text>
        <dbReference type="Rhea" id="RHEA:68096"/>
        <dbReference type="Rhea" id="RHEA-COMP:15179"/>
        <dbReference type="Rhea" id="RHEA-COMP:17355"/>
        <dbReference type="Rhea" id="RHEA-COMP:17428"/>
        <dbReference type="ChEBI" id="CHEBI:15377"/>
        <dbReference type="ChEBI" id="CHEBI:15378"/>
        <dbReference type="ChEBI" id="CHEBI:74896"/>
        <dbReference type="ChEBI" id="CHEBI:138282"/>
        <dbReference type="ChEBI" id="CHEBI:173118"/>
    </reaction>
    <physiologicalReaction direction="left-to-right" evidence="5">
        <dbReference type="Rhea" id="RHEA:68097"/>
    </physiologicalReaction>
</comment>
<dbReference type="PANTHER" id="PTHR23200:SF48">
    <property type="entry name" value="METALLO-BETA-LACTAMASE DOMAIN-CONTAINING PROTEIN 1"/>
    <property type="match status" value="1"/>
</dbReference>
<evidence type="ECO:0000256" key="3">
    <source>
        <dbReference type="ARBA" id="ARBA00014856"/>
    </source>
</evidence>
<dbReference type="Pfam" id="PF00753">
    <property type="entry name" value="Lactamase_B"/>
    <property type="match status" value="1"/>
</dbReference>
<dbReference type="PANTHER" id="PTHR23200">
    <property type="entry name" value="METALLO-BETA-LACTAMASE DOMAIN-CONTAINING PROTEIN 1"/>
    <property type="match status" value="1"/>
</dbReference>
<dbReference type="InterPro" id="IPR036866">
    <property type="entry name" value="RibonucZ/Hydroxyglut_hydro"/>
</dbReference>
<dbReference type="InterPro" id="IPR001279">
    <property type="entry name" value="Metallo-B-lactamas"/>
</dbReference>
<comment type="subunit">
    <text evidence="2">Homodimer.</text>
</comment>
<dbReference type="InterPro" id="IPR039344">
    <property type="entry name" value="MBLAC1"/>
</dbReference>
<evidence type="ECO:0000256" key="5">
    <source>
        <dbReference type="ARBA" id="ARBA00044690"/>
    </source>
</evidence>
<name>A0A6V7X8W5_MELEN</name>
<evidence type="ECO:0000256" key="4">
    <source>
        <dbReference type="ARBA" id="ARBA00032988"/>
    </source>
</evidence>
<accession>A0A6V7X8W5</accession>
<dbReference type="SUPFAM" id="SSF56281">
    <property type="entry name" value="Metallo-hydrolase/oxidoreductase"/>
    <property type="match status" value="1"/>
</dbReference>
<feature type="domain" description="Metallo-beta-lactamase" evidence="7">
    <location>
        <begin position="57"/>
        <end position="138"/>
    </location>
</feature>
<comment type="caution">
    <text evidence="8">The sequence shown here is derived from an EMBL/GenBank/DDBJ whole genome shotgun (WGS) entry which is preliminary data.</text>
</comment>
<comment type="function">
    <text evidence="6">Endoribonuclease that catalyzes the hydrolysis of histone-coding pre-mRNA 3'-end. Involved in histone pre-mRNA processing during the S-phase of the cell cycle, which is required for entering/progressing through S-phase. Cleaves histone pre-mRNA at a major and a minor cleavage site after the 5'-ACCCA-3' and the 5'-ACCCACA-3' sequence, respectively, and located downstream of the stem-loop. May require the presence of the HDE element located at the histone pre-RNA 3'-end to avoid non-specific cleavage.</text>
</comment>
<evidence type="ECO:0000256" key="2">
    <source>
        <dbReference type="ARBA" id="ARBA00011738"/>
    </source>
</evidence>
<proteinExistence type="predicted"/>